<reference evidence="2 3" key="1">
    <citation type="submission" date="2019-08" db="EMBL/GenBank/DDBJ databases">
        <title>Amphibian skin-associated Pigmentiphaga: genome sequence and occurrence across geography and hosts.</title>
        <authorList>
            <person name="Bletz M.C."/>
            <person name="Bunk B."/>
            <person name="Sproeer C."/>
            <person name="Biwer P."/>
            <person name="Reiter S."/>
            <person name="Rabemananjara F.C.E."/>
            <person name="Schulz S."/>
            <person name="Overmann J."/>
            <person name="Vences M."/>
        </authorList>
    </citation>
    <scope>NUCLEOTIDE SEQUENCE [LARGE SCALE GENOMIC DNA]</scope>
    <source>
        <strain evidence="2 3">Mada1488</strain>
    </source>
</reference>
<proteinExistence type="predicted"/>
<dbReference type="RefSeq" id="WP_148814050.1">
    <property type="nucleotide sequence ID" value="NZ_CP043046.1"/>
</dbReference>
<feature type="compositionally biased region" description="Polar residues" evidence="1">
    <location>
        <begin position="98"/>
        <end position="115"/>
    </location>
</feature>
<dbReference type="Proteomes" id="UP000325161">
    <property type="component" value="Chromosome"/>
</dbReference>
<evidence type="ECO:0000313" key="2">
    <source>
        <dbReference type="EMBL" id="QEI05667.1"/>
    </source>
</evidence>
<dbReference type="InterPro" id="IPR047675">
    <property type="entry name" value="Putative_zinc-bd"/>
</dbReference>
<gene>
    <name evidence="2" type="ORF">FXN63_07300</name>
</gene>
<name>A0A5C0AZ04_9BURK</name>
<feature type="region of interest" description="Disordered" evidence="1">
    <location>
        <begin position="79"/>
        <end position="126"/>
    </location>
</feature>
<protein>
    <submittedName>
        <fullName evidence="2">Uncharacterized protein</fullName>
    </submittedName>
</protein>
<accession>A0A5C0AZ04</accession>
<dbReference type="EMBL" id="CP043046">
    <property type="protein sequence ID" value="QEI05667.1"/>
    <property type="molecule type" value="Genomic_DNA"/>
</dbReference>
<dbReference type="KEGG" id="pacr:FXN63_07300"/>
<dbReference type="NCBIfam" id="NF041373">
    <property type="entry name" value="HGG_STG"/>
    <property type="match status" value="1"/>
</dbReference>
<evidence type="ECO:0000313" key="3">
    <source>
        <dbReference type="Proteomes" id="UP000325161"/>
    </source>
</evidence>
<keyword evidence="3" id="KW-1185">Reference proteome</keyword>
<organism evidence="2 3">
    <name type="scientific">Pigmentiphaga aceris</name>
    <dbReference type="NCBI Taxonomy" id="1940612"/>
    <lineage>
        <taxon>Bacteria</taxon>
        <taxon>Pseudomonadati</taxon>
        <taxon>Pseudomonadota</taxon>
        <taxon>Betaproteobacteria</taxon>
        <taxon>Burkholderiales</taxon>
        <taxon>Alcaligenaceae</taxon>
        <taxon>Pigmentiphaga</taxon>
    </lineage>
</organism>
<evidence type="ECO:0000256" key="1">
    <source>
        <dbReference type="SAM" id="MobiDB-lite"/>
    </source>
</evidence>
<dbReference type="OrthoDB" id="7597230at2"/>
<dbReference type="AlphaFoldDB" id="A0A5C0AZ04"/>
<sequence>MTTPRKSVVDEQAELRRRWKQAVREMHQEDDDSCDINLTNATRTDWQQFSGLMCGATSKRTGQPCRRKDLFASGRCKFHGGMSTGPRSVAGKERSARNGGSTRQGQVGANGQPSNEPHEGLTNPKV</sequence>